<dbReference type="Proteomes" id="UP000016368">
    <property type="component" value="Unassembled WGS sequence"/>
</dbReference>
<evidence type="ECO:0000256" key="5">
    <source>
        <dbReference type="SAM" id="MobiDB-lite"/>
    </source>
</evidence>
<evidence type="ECO:0000256" key="4">
    <source>
        <dbReference type="ARBA" id="ARBA00023136"/>
    </source>
</evidence>
<dbReference type="SUPFAM" id="SSF74653">
    <property type="entry name" value="TolA/TonB C-terminal domain"/>
    <property type="match status" value="1"/>
</dbReference>
<dbReference type="GO" id="GO:0016020">
    <property type="term" value="C:membrane"/>
    <property type="evidence" value="ECO:0007669"/>
    <property type="project" value="UniProtKB-SubCell"/>
</dbReference>
<gene>
    <name evidence="7" type="ORF">HGR_09538</name>
</gene>
<evidence type="ECO:0000256" key="6">
    <source>
        <dbReference type="SAM" id="Phobius"/>
    </source>
</evidence>
<accession>F3KTX6</accession>
<feature type="region of interest" description="Disordered" evidence="5">
    <location>
        <begin position="73"/>
        <end position="181"/>
    </location>
</feature>
<feature type="transmembrane region" description="Helical" evidence="6">
    <location>
        <begin position="32"/>
        <end position="53"/>
    </location>
</feature>
<dbReference type="RefSeq" id="WP_006297969.1">
    <property type="nucleotide sequence ID" value="NZ_AEGR01000057.1"/>
</dbReference>
<keyword evidence="4 6" id="KW-0472">Membrane</keyword>
<name>F3KTX6_9BURK</name>
<evidence type="ECO:0000313" key="7">
    <source>
        <dbReference type="EMBL" id="EGI76804.1"/>
    </source>
</evidence>
<keyword evidence="2 6" id="KW-0812">Transmembrane</keyword>
<feature type="region of interest" description="Disordered" evidence="5">
    <location>
        <begin position="1"/>
        <end position="25"/>
    </location>
</feature>
<dbReference type="Gene3D" id="3.30.1150.10">
    <property type="match status" value="1"/>
</dbReference>
<dbReference type="eggNOG" id="COG0810">
    <property type="taxonomic scope" value="Bacteria"/>
</dbReference>
<organism evidence="7 8">
    <name type="scientific">Hylemonella gracilis ATCC 19624</name>
    <dbReference type="NCBI Taxonomy" id="887062"/>
    <lineage>
        <taxon>Bacteria</taxon>
        <taxon>Pseudomonadati</taxon>
        <taxon>Pseudomonadota</taxon>
        <taxon>Betaproteobacteria</taxon>
        <taxon>Burkholderiales</taxon>
        <taxon>Comamonadaceae</taxon>
        <taxon>Hylemonella</taxon>
    </lineage>
</organism>
<feature type="compositionally biased region" description="Polar residues" evidence="5">
    <location>
        <begin position="200"/>
        <end position="214"/>
    </location>
</feature>
<feature type="compositionally biased region" description="Pro residues" evidence="5">
    <location>
        <begin position="78"/>
        <end position="110"/>
    </location>
</feature>
<dbReference type="InterPro" id="IPR006260">
    <property type="entry name" value="TonB/TolA_C"/>
</dbReference>
<comment type="caution">
    <text evidence="7">The sequence shown here is derived from an EMBL/GenBank/DDBJ whole genome shotgun (WGS) entry which is preliminary data.</text>
</comment>
<feature type="compositionally biased region" description="Low complexity" evidence="5">
    <location>
        <begin position="111"/>
        <end position="120"/>
    </location>
</feature>
<comment type="subcellular location">
    <subcellularLocation>
        <location evidence="1">Membrane</location>
        <topology evidence="1">Single-pass membrane protein</topology>
    </subcellularLocation>
</comment>
<evidence type="ECO:0000256" key="3">
    <source>
        <dbReference type="ARBA" id="ARBA00022989"/>
    </source>
</evidence>
<sequence>MNEPSAFQASTLQPAPRRGGGGARSDGIDKRALGLALLVHVLLVAALTWGVGWKRDTSLAVEAELWAAVPQEMAPTAQPAPPEPPPPTPPEPKPEPTPEPAEPPPPPPPSAQAQAQREAQINLEREREEEARKAEVERKARLEREQKEKQREQKERERKLAEEKRRKEEAERREREATELREQMRQENIRRMAGLAEATPQPNAAGQATRTAGPSATYAGRIRARIKPNIVFPDNLGNTSISAEVKVTTAPDGAITDRTLTKSSGNRLWDEAVLRAIDKTAILPKDTDGKVPPVLIISFTPKD</sequence>
<feature type="compositionally biased region" description="Polar residues" evidence="5">
    <location>
        <begin position="1"/>
        <end position="13"/>
    </location>
</feature>
<feature type="region of interest" description="Disordered" evidence="5">
    <location>
        <begin position="196"/>
        <end position="220"/>
    </location>
</feature>
<proteinExistence type="predicted"/>
<evidence type="ECO:0000256" key="1">
    <source>
        <dbReference type="ARBA" id="ARBA00004167"/>
    </source>
</evidence>
<dbReference type="AlphaFoldDB" id="F3KTX6"/>
<dbReference type="Pfam" id="PF13103">
    <property type="entry name" value="TonB_2"/>
    <property type="match status" value="1"/>
</dbReference>
<keyword evidence="3 6" id="KW-1133">Transmembrane helix</keyword>
<dbReference type="STRING" id="887062.HGR_09538"/>
<reference evidence="7 8" key="1">
    <citation type="journal article" date="2011" name="EMBO J.">
        <title>Structural diversity of bacterial flagellar motors.</title>
        <authorList>
            <person name="Chen S."/>
            <person name="Beeby M."/>
            <person name="Murphy G.E."/>
            <person name="Leadbetter J.R."/>
            <person name="Hendrixson D.R."/>
            <person name="Briegel A."/>
            <person name="Li Z."/>
            <person name="Shi J."/>
            <person name="Tocheva E.I."/>
            <person name="Muller A."/>
            <person name="Dobro M.J."/>
            <person name="Jensen G.J."/>
        </authorList>
    </citation>
    <scope>NUCLEOTIDE SEQUENCE [LARGE SCALE GENOMIC DNA]</scope>
    <source>
        <strain evidence="7 8">ATCC 19624</strain>
    </source>
</reference>
<dbReference type="NCBIfam" id="TIGR01352">
    <property type="entry name" value="tonB_Cterm"/>
    <property type="match status" value="1"/>
</dbReference>
<feature type="compositionally biased region" description="Basic and acidic residues" evidence="5">
    <location>
        <begin position="123"/>
        <end position="181"/>
    </location>
</feature>
<dbReference type="EMBL" id="AEGR01000057">
    <property type="protein sequence ID" value="EGI76804.1"/>
    <property type="molecule type" value="Genomic_DNA"/>
</dbReference>
<evidence type="ECO:0000313" key="8">
    <source>
        <dbReference type="Proteomes" id="UP000016368"/>
    </source>
</evidence>
<evidence type="ECO:0000256" key="2">
    <source>
        <dbReference type="ARBA" id="ARBA00022692"/>
    </source>
</evidence>
<keyword evidence="8" id="KW-1185">Reference proteome</keyword>
<protein>
    <submittedName>
        <fullName evidence="7">TonB-like protein</fullName>
    </submittedName>
</protein>